<reference evidence="6" key="1">
    <citation type="journal article" date="2005" name="Microbiology (Mosc.)">
        <title>Novel surface layer protein genes in Bacillus sphaericus associated withunusual insertion elements.</title>
        <authorList>
            <person name="Pollmann K."/>
            <person name="Raff J."/>
            <person name="Schnorpfeil M."/>
            <person name="Radeva G."/>
            <person name="Selenska-Pobell S."/>
        </authorList>
    </citation>
    <scope>NUCLEOTIDE SEQUENCE</scope>
    <source>
        <strain evidence="6">JG-A12</strain>
    </source>
</reference>
<dbReference type="UniPathway" id="UPA00632"/>
<accession>Q5GN40</accession>
<evidence type="ECO:0000256" key="3">
    <source>
        <dbReference type="ARBA" id="ARBA00022944"/>
    </source>
</evidence>
<protein>
    <recommendedName>
        <fullName evidence="5">N-acetylglucosaminyldiphosphoundecaprenol N-acetyl-beta-D-mannosaminyltransferase</fullName>
        <ecNumber evidence="5">2.4.1.187</ecNumber>
    </recommendedName>
    <alternativeName>
        <fullName evidence="5">N-acetylmannosaminyltransferase</fullName>
    </alternativeName>
    <alternativeName>
        <fullName evidence="5">UDP-N-acetylmannosamine transferase</fullName>
    </alternativeName>
    <alternativeName>
        <fullName evidence="5">UDP-N-acetylmannosamine:N-acetylglucosaminyl pyrophosphorylundecaprenol N-acetylmannosaminyltransferase</fullName>
    </alternativeName>
</protein>
<organism evidence="6">
    <name type="scientific">Lysinibacillus sphaericus</name>
    <name type="common">Bacillus sphaericus</name>
    <dbReference type="NCBI Taxonomy" id="1421"/>
    <lineage>
        <taxon>Bacteria</taxon>
        <taxon>Bacillati</taxon>
        <taxon>Bacillota</taxon>
        <taxon>Bacilli</taxon>
        <taxon>Bacillales</taxon>
        <taxon>Bacillaceae</taxon>
        <taxon>Lysinibacillus</taxon>
    </lineage>
</organism>
<dbReference type="PANTHER" id="PTHR34136:SF1">
    <property type="entry name" value="UDP-N-ACETYL-D-MANNOSAMINURONIC ACID TRANSFERASE"/>
    <property type="match status" value="1"/>
</dbReference>
<dbReference type="EMBL" id="AJ866975">
    <property type="protein sequence ID" value="CAI29287.1"/>
    <property type="molecule type" value="Genomic_DNA"/>
</dbReference>
<dbReference type="CAZy" id="GT26">
    <property type="family name" value="Glycosyltransferase Family 26"/>
</dbReference>
<proteinExistence type="inferred from homology"/>
<comment type="similarity">
    <text evidence="5">Belongs to the glycosyltransferase 26 family. TagA/TarA subfamily.</text>
</comment>
<dbReference type="AlphaFoldDB" id="Q5GN40"/>
<evidence type="ECO:0000313" key="6">
    <source>
        <dbReference type="EMBL" id="CAI29287.1"/>
    </source>
</evidence>
<comment type="pathway">
    <text evidence="5">Cell wall biogenesis; teichoic acid biosynthesis.</text>
</comment>
<sequence length="255" mass="28865">MARSWLPVPLTRGCEKPMKETVLGINVNTEGYDELMDMAFERIEKKQKALVVAINPEKIIKAKEDPALKKLLNEAEFQIPDGIGVILASKIQKGQIRERVTGVDMMMKLCEEAAKRSKPIFLYGGKPGVADAAQAKLKSLFPSIKIVGTQDGYEKDEQKVIDRINEAQPDLLFVAMGSPKQENWINANRDRLHPTIYQGVGGSFDVLAGTVKRAPEIFQKFGLEWFYRLMKEPKRIKRQIALPLFLLEVARQKRQ</sequence>
<dbReference type="GO" id="GO:0019350">
    <property type="term" value="P:teichoic acid biosynthetic process"/>
    <property type="evidence" value="ECO:0007669"/>
    <property type="project" value="UniProtKB-UniRule"/>
</dbReference>
<comment type="function">
    <text evidence="5">Catalyzes the conversion of GlcNAc-PP-undecaprenol into ManNAc-GlcNAc-PP-undecaprenol, the first committed lipid intermediate in the de novo synthesis of teichoic acid.</text>
</comment>
<dbReference type="CDD" id="cd06533">
    <property type="entry name" value="Glyco_transf_WecG_TagA"/>
    <property type="match status" value="1"/>
</dbReference>
<comment type="catalytic activity">
    <reaction evidence="5">
        <text>UDP-N-acetyl-alpha-D-mannosamine + N-acetyl-alpha-D-glucosaminyl-di-trans,octa-cis-undecaprenyl diphosphate = N-acetyl-beta-D-mannosaminyl-(1-&gt;4)-N-acetyl-alpha-D-glucosaminyl di-trans,octa-cis-undecaprenyl diphosphate + UDP + H(+)</text>
        <dbReference type="Rhea" id="RHEA:16053"/>
        <dbReference type="ChEBI" id="CHEBI:15378"/>
        <dbReference type="ChEBI" id="CHEBI:58223"/>
        <dbReference type="ChEBI" id="CHEBI:62959"/>
        <dbReference type="ChEBI" id="CHEBI:68623"/>
        <dbReference type="ChEBI" id="CHEBI:132210"/>
        <dbReference type="EC" id="2.4.1.187"/>
    </reaction>
</comment>
<dbReference type="InterPro" id="IPR034714">
    <property type="entry name" value="TagA_TarA"/>
</dbReference>
<dbReference type="NCBIfam" id="TIGR00696">
    <property type="entry name" value="wecG_tagA_cpsF"/>
    <property type="match status" value="1"/>
</dbReference>
<evidence type="ECO:0000256" key="2">
    <source>
        <dbReference type="ARBA" id="ARBA00022679"/>
    </source>
</evidence>
<dbReference type="HAMAP" id="MF_02070">
    <property type="entry name" value="TagA_TarA"/>
    <property type="match status" value="1"/>
</dbReference>
<dbReference type="InterPro" id="IPR004629">
    <property type="entry name" value="WecG_TagA_CpsF"/>
</dbReference>
<dbReference type="GO" id="GO:0047244">
    <property type="term" value="F:N-acetylglucosaminyldiphosphoundecaprenol N-acetyl-beta-D-mannosaminyltransferase activity"/>
    <property type="evidence" value="ECO:0007669"/>
    <property type="project" value="UniProtKB-UniRule"/>
</dbReference>
<dbReference type="EC" id="2.4.1.187" evidence="5"/>
<dbReference type="PANTHER" id="PTHR34136">
    <property type="match status" value="1"/>
</dbReference>
<keyword evidence="3 5" id="KW-0777">Teichoic acid biosynthesis</keyword>
<dbReference type="GO" id="GO:0071555">
    <property type="term" value="P:cell wall organization"/>
    <property type="evidence" value="ECO:0007669"/>
    <property type="project" value="UniProtKB-KW"/>
</dbReference>
<evidence type="ECO:0000256" key="4">
    <source>
        <dbReference type="ARBA" id="ARBA00023316"/>
    </source>
</evidence>
<keyword evidence="1 5" id="KW-0328">Glycosyltransferase</keyword>
<keyword evidence="4 5" id="KW-0961">Cell wall biogenesis/degradation</keyword>
<name>Q5GN40_LYSSH</name>
<evidence type="ECO:0000256" key="5">
    <source>
        <dbReference type="HAMAP-Rule" id="MF_02070"/>
    </source>
</evidence>
<keyword evidence="2 5" id="KW-0808">Transferase</keyword>
<evidence type="ECO:0000256" key="1">
    <source>
        <dbReference type="ARBA" id="ARBA00022676"/>
    </source>
</evidence>
<dbReference type="Pfam" id="PF03808">
    <property type="entry name" value="Glyco_tran_WecG"/>
    <property type="match status" value="1"/>
</dbReference>